<dbReference type="HOGENOM" id="CLU_117036_0_0_2"/>
<dbReference type="STRING" id="521011.Mpal_2133"/>
<dbReference type="OrthoDB" id="115795at2157"/>
<dbReference type="Proteomes" id="UP000002457">
    <property type="component" value="Chromosome"/>
</dbReference>
<dbReference type="KEGG" id="mpl:Mpal_2133"/>
<dbReference type="EMBL" id="CP001338">
    <property type="protein sequence ID" value="ACL17431.1"/>
    <property type="molecule type" value="Genomic_DNA"/>
</dbReference>
<keyword evidence="1" id="KW-0347">Helicase</keyword>
<keyword evidence="1" id="KW-0067">ATP-binding</keyword>
<dbReference type="GeneID" id="7271613"/>
<reference evidence="1 2" key="1">
    <citation type="journal article" date="2015" name="Genome Announc.">
        <title>Complete Genome Sequence of Methanosphaerula palustris E1-9CT, a Hydrogenotrophic Methanogen Isolated from a Minerotrophic Fen Peatland.</title>
        <authorList>
            <person name="Cadillo-Quiroz H."/>
            <person name="Browne P."/>
            <person name="Kyrpides N."/>
            <person name="Woyke T."/>
            <person name="Goodwin L."/>
            <person name="Detter C."/>
            <person name="Yavitt J.B."/>
            <person name="Zinder S.H."/>
        </authorList>
    </citation>
    <scope>NUCLEOTIDE SEQUENCE [LARGE SCALE GENOMIC DNA]</scope>
    <source>
        <strain evidence="2">ATCC BAA-1556 / DSM 19958 / E1-9c</strain>
    </source>
</reference>
<evidence type="ECO:0000313" key="1">
    <source>
        <dbReference type="EMBL" id="ACL17431.1"/>
    </source>
</evidence>
<organism evidence="1 2">
    <name type="scientific">Methanosphaerula palustris (strain ATCC BAA-1556 / DSM 19958 / E1-9c)</name>
    <dbReference type="NCBI Taxonomy" id="521011"/>
    <lineage>
        <taxon>Archaea</taxon>
        <taxon>Methanobacteriati</taxon>
        <taxon>Methanobacteriota</taxon>
        <taxon>Stenosarchaea group</taxon>
        <taxon>Methanomicrobia</taxon>
        <taxon>Methanomicrobiales</taxon>
        <taxon>Methanoregulaceae</taxon>
        <taxon>Methanosphaerula</taxon>
    </lineage>
</organism>
<dbReference type="InterPro" id="IPR043852">
    <property type="entry name" value="DUF5814"/>
</dbReference>
<keyword evidence="1" id="KW-0378">Hydrolase</keyword>
<proteinExistence type="predicted"/>
<gene>
    <name evidence="1" type="ordered locus">Mpal_2133</name>
</gene>
<protein>
    <submittedName>
        <fullName evidence="1">Superfamily II helicase-like protein</fullName>
    </submittedName>
</protein>
<accession>B8GDT0</accession>
<keyword evidence="2" id="KW-1185">Reference proteome</keyword>
<dbReference type="AlphaFoldDB" id="B8GDT0"/>
<sequence>MIADKARLIHARKIERVSGCRLSDRAFHGNMLEALNGEVNLDLLDGRTRDQILAFLEDFVRCGCKKSPHCGCPERRFARTLLELREEGLDHRQISQTLAGEYGIEIFPADILSYLEESVHLLEAVTEIAALKGRKALAEKAAVHIEAIER</sequence>
<dbReference type="Pfam" id="PF19131">
    <property type="entry name" value="DUF5814"/>
    <property type="match status" value="1"/>
</dbReference>
<name>B8GDT0_METPE</name>
<dbReference type="eggNOG" id="arCOG03143">
    <property type="taxonomic scope" value="Archaea"/>
</dbReference>
<keyword evidence="1" id="KW-0547">Nucleotide-binding</keyword>
<dbReference type="RefSeq" id="WP_012618750.1">
    <property type="nucleotide sequence ID" value="NC_011832.1"/>
</dbReference>
<dbReference type="GO" id="GO:0004386">
    <property type="term" value="F:helicase activity"/>
    <property type="evidence" value="ECO:0007669"/>
    <property type="project" value="UniProtKB-KW"/>
</dbReference>
<evidence type="ECO:0000313" key="2">
    <source>
        <dbReference type="Proteomes" id="UP000002457"/>
    </source>
</evidence>